<keyword evidence="3" id="KW-1185">Reference proteome</keyword>
<dbReference type="InterPro" id="IPR001584">
    <property type="entry name" value="Integrase_cat-core"/>
</dbReference>
<evidence type="ECO:0000259" key="1">
    <source>
        <dbReference type="PROSITE" id="PS50994"/>
    </source>
</evidence>
<dbReference type="InterPro" id="IPR015378">
    <property type="entry name" value="Transposase-like_Mu_C"/>
</dbReference>
<dbReference type="PROSITE" id="PS50994">
    <property type="entry name" value="INTEGRASE"/>
    <property type="match status" value="1"/>
</dbReference>
<evidence type="ECO:0000313" key="2">
    <source>
        <dbReference type="EMBL" id="MBD1385725.1"/>
    </source>
</evidence>
<dbReference type="Proteomes" id="UP000618754">
    <property type="component" value="Unassembled WGS sequence"/>
</dbReference>
<comment type="caution">
    <text evidence="2">The sequence shown here is derived from an EMBL/GenBank/DDBJ whole genome shotgun (WGS) entry which is preliminary data.</text>
</comment>
<proteinExistence type="predicted"/>
<dbReference type="RefSeq" id="WP_191175583.1">
    <property type="nucleotide sequence ID" value="NZ_JACWMW010000002.1"/>
</dbReference>
<dbReference type="InterPro" id="IPR009004">
    <property type="entry name" value="Transposase_Mu_C"/>
</dbReference>
<dbReference type="InterPro" id="IPR012337">
    <property type="entry name" value="RNaseH-like_sf"/>
</dbReference>
<name>A0ABR7X813_9SPHI</name>
<organism evidence="2 3">
    <name type="scientific">Mucilaginibacter rigui</name>
    <dbReference type="NCBI Taxonomy" id="534635"/>
    <lineage>
        <taxon>Bacteria</taxon>
        <taxon>Pseudomonadati</taxon>
        <taxon>Bacteroidota</taxon>
        <taxon>Sphingobacteriia</taxon>
        <taxon>Sphingobacteriales</taxon>
        <taxon>Sphingobacteriaceae</taxon>
        <taxon>Mucilaginibacter</taxon>
    </lineage>
</organism>
<dbReference type="Gene3D" id="3.30.420.10">
    <property type="entry name" value="Ribonuclease H-like superfamily/Ribonuclease H"/>
    <property type="match status" value="1"/>
</dbReference>
<dbReference type="EMBL" id="JACWMW010000002">
    <property type="protein sequence ID" value="MBD1385725.1"/>
    <property type="molecule type" value="Genomic_DNA"/>
</dbReference>
<dbReference type="InterPro" id="IPR036397">
    <property type="entry name" value="RNaseH_sf"/>
</dbReference>
<dbReference type="Pfam" id="PF09299">
    <property type="entry name" value="Mu-transpos_C"/>
    <property type="match status" value="1"/>
</dbReference>
<gene>
    <name evidence="2" type="ORF">IDJ75_10585</name>
</gene>
<evidence type="ECO:0000313" key="3">
    <source>
        <dbReference type="Proteomes" id="UP000618754"/>
    </source>
</evidence>
<reference evidence="2 3" key="1">
    <citation type="submission" date="2020-09" db="EMBL/GenBank/DDBJ databases">
        <title>Novel species of Mucilaginibacter isolated from a glacier on the Tibetan Plateau.</title>
        <authorList>
            <person name="Liu Q."/>
            <person name="Xin Y.-H."/>
        </authorList>
    </citation>
    <scope>NUCLEOTIDE SEQUENCE [LARGE SCALE GENOMIC DNA]</scope>
    <source>
        <strain evidence="2 3">CGMCC 1.13878</strain>
    </source>
</reference>
<sequence length="697" mass="79563">MRIEGYKDIVLSIEELVELSEGNLSAKNIKFYCHRAAAKQNSTVWLSQPDPTDGRKILISYKSIPKTTIEKYGLPSIDTLKELVRQERALEQEGQKQLTLEFAQGRLQDCINHALNEDFVKYCKVYDKLFPKYKDRSKVLLFAKTHSVLQCCIDLKPRYTIAELHSAYLRAPGIKITLKNQLKFGQRLKEWQTSPIQLIHKAKGKPKTEIRKMSDWHIAVIRDLYAHPNKLTNRIIHNMLTDECLQQGKTVVSLGSVEKYLARPEVKNALSISRDKDYYRRVVQPYTRRKAPLYAGDLYYADGSPIQMTCLNEAQNKEIRLNLFVVMDVNSKKIVGFDLAESEDKFNWMAAFKMAFGVQMLLPFEVMYDNASATKTAEFKALKEALMLKGCTLNPTTKGEPKQKADVERWFNTFQSEYQRCVDGYIGEGIRSKRQNGHTDVEHLAYLRKTKGVPTKSETIEIISQLIAAYNANGREKKVSPNQKFAESERPNVVPIDAADLALLFNHSRKIKVSNSEVKLTIRHNEYYYEVYEHTAALKIDGTSVMVYYDETDLSGVHICDLDGGYLCYCRQKVQFHKAKANQTEADVHQIIKQTKHNEAKKNVAKGINNELVAPLAGLELQTLNPLNAALKDSRNDAETQAYLNWVQQATGIKFTDKIGNVDFNDRPNPNKKTKTIQEKHAKKNIVAATLTVIERP</sequence>
<dbReference type="Gene3D" id="2.30.30.130">
    <property type="entry name" value="Transposase, Mu, C-terminal"/>
    <property type="match status" value="1"/>
</dbReference>
<accession>A0ABR7X813</accession>
<feature type="domain" description="Integrase catalytic" evidence="1">
    <location>
        <begin position="288"/>
        <end position="489"/>
    </location>
</feature>
<dbReference type="SUPFAM" id="SSF50610">
    <property type="entry name" value="mu transposase, C-terminal domain"/>
    <property type="match status" value="1"/>
</dbReference>
<protein>
    <submittedName>
        <fullName evidence="2">DDE-type integrase/transposase/recombinase</fullName>
    </submittedName>
</protein>
<dbReference type="SUPFAM" id="SSF53098">
    <property type="entry name" value="Ribonuclease H-like"/>
    <property type="match status" value="1"/>
</dbReference>